<feature type="compositionally biased region" description="Polar residues" evidence="6">
    <location>
        <begin position="292"/>
        <end position="303"/>
    </location>
</feature>
<dbReference type="Pfam" id="PF04873">
    <property type="entry name" value="EIN3_DNA-bd"/>
    <property type="match status" value="1"/>
</dbReference>
<evidence type="ECO:0000313" key="9">
    <source>
        <dbReference type="Proteomes" id="UP000626092"/>
    </source>
</evidence>
<dbReference type="InterPro" id="IPR047091">
    <property type="entry name" value="EIN3-like_DNA-bd"/>
</dbReference>
<feature type="compositionally biased region" description="Acidic residues" evidence="6">
    <location>
        <begin position="320"/>
        <end position="330"/>
    </location>
</feature>
<dbReference type="PANTHER" id="PTHR33305:SF30">
    <property type="entry name" value="ETHYLENE INSENSITIVE 3-LIKE 3 PROTEIN"/>
    <property type="match status" value="1"/>
</dbReference>
<evidence type="ECO:0000259" key="7">
    <source>
        <dbReference type="Pfam" id="PF04873"/>
    </source>
</evidence>
<protein>
    <recommendedName>
        <fullName evidence="7">Ethylene insensitive 3-like DNA-binding domain-containing protein</fullName>
    </recommendedName>
</protein>
<dbReference type="GO" id="GO:0000976">
    <property type="term" value="F:transcription cis-regulatory region binding"/>
    <property type="evidence" value="ECO:0007669"/>
    <property type="project" value="UniProtKB-ARBA"/>
</dbReference>
<evidence type="ECO:0000256" key="6">
    <source>
        <dbReference type="SAM" id="MobiDB-lite"/>
    </source>
</evidence>
<feature type="compositionally biased region" description="Basic residues" evidence="6">
    <location>
        <begin position="357"/>
        <end position="373"/>
    </location>
</feature>
<evidence type="ECO:0000256" key="1">
    <source>
        <dbReference type="ARBA" id="ARBA00004123"/>
    </source>
</evidence>
<dbReference type="OrthoDB" id="2017676at2759"/>
<dbReference type="EMBL" id="WJXA01000001">
    <property type="protein sequence ID" value="KAF7152324.1"/>
    <property type="molecule type" value="Genomic_DNA"/>
</dbReference>
<evidence type="ECO:0000256" key="3">
    <source>
        <dbReference type="ARBA" id="ARBA00022745"/>
    </source>
</evidence>
<reference evidence="8" key="1">
    <citation type="submission" date="2019-11" db="EMBL/GenBank/DDBJ databases">
        <authorList>
            <person name="Liu Y."/>
            <person name="Hou J."/>
            <person name="Li T.-Q."/>
            <person name="Guan C.-H."/>
            <person name="Wu X."/>
            <person name="Wu H.-Z."/>
            <person name="Ling F."/>
            <person name="Zhang R."/>
            <person name="Shi X.-G."/>
            <person name="Ren J.-P."/>
            <person name="Chen E.-F."/>
            <person name="Sun J.-M."/>
        </authorList>
    </citation>
    <scope>NUCLEOTIDE SEQUENCE</scope>
    <source>
        <strain evidence="8">Adult_tree_wgs_1</strain>
        <tissue evidence="8">Leaves</tissue>
    </source>
</reference>
<dbReference type="InterPro" id="IPR006957">
    <property type="entry name" value="EIN3"/>
</dbReference>
<comment type="similarity">
    <text evidence="2">Belongs to the EIN3 family.</text>
</comment>
<dbReference type="Gene3D" id="1.10.3180.10">
    <property type="entry name" value="DNA-binding domain of EIN3-like"/>
    <property type="match status" value="2"/>
</dbReference>
<feature type="region of interest" description="Disordered" evidence="6">
    <location>
        <begin position="66"/>
        <end position="85"/>
    </location>
</feature>
<keyword evidence="3" id="KW-0936">Ethylene signaling pathway</keyword>
<proteinExistence type="inferred from homology"/>
<keyword evidence="9" id="KW-1185">Reference proteome</keyword>
<sequence length="630" mass="70118">MDPFMIDANGLDDSSDIEVDDIRDENIAEKDVSDEEIEAEDLKMRMWKDSIKLKRIKEREKLAAQEAAEKQKLKPKQISNQAQRKKMSRAQDGILKYMLKLMEVCKARGFVYGIIPEKGKPVSGASDNVRAWWKEKVKFDKNGPLAIAKHEAEALAKDKGNGSQKGNSQNCLQDLQDATLGSLLSSLMQHCDPPQRKYPLEKGVPPPWWPTGNEEWWGKKLGLPRGQSPPYRKPHDLKKMWKVGVLTAVIKHMSPDIAKIRRLVRKSKCLQDKMTAKESSLWLGVLSREESLIQQPSSDNAASGVTEGGRSGKKKPSVDSDSDYDVDGVDDCVGSVSSKDHRRDQAPDVEPSSQPQKMKHRSLRDKERPRRKRPCVEPSPGDQKAAPSSSEDINVEPEGKMPDMNQTDVPFEMYATLNENDTAETIRPVQADLEGEYELPELAFDQNPTLQPVNVLPTRNVFANGMPLPYPVVQENELHHGSLDSRLQNETPNARLLNGQNYGLPQNAQLNHDPTYDLYHPSLEFGLGGVGHQTQGGFHEPWVRAGDSGVNAPALHRNGNDISGDMHQYLTGTFSNEQDRPFANPLGSPINGMLADFGGYNGYLSGIDDMGSFNEIETLFDGDILSYCGA</sequence>
<name>A0A834LXL3_RHOSS</name>
<evidence type="ECO:0000313" key="8">
    <source>
        <dbReference type="EMBL" id="KAF7152324.1"/>
    </source>
</evidence>
<accession>A0A834LXL3</accession>
<comment type="subcellular location">
    <subcellularLocation>
        <location evidence="1">Nucleus</location>
    </subcellularLocation>
</comment>
<feature type="domain" description="Ethylene insensitive 3-like DNA-binding" evidence="7">
    <location>
        <begin position="40"/>
        <end position="290"/>
    </location>
</feature>
<dbReference type="Proteomes" id="UP000626092">
    <property type="component" value="Unassembled WGS sequence"/>
</dbReference>
<dbReference type="InterPro" id="IPR023278">
    <property type="entry name" value="Ethylene_insens-like_DNA-bd"/>
</dbReference>
<keyword evidence="4" id="KW-0238">DNA-binding</keyword>
<feature type="region of interest" description="Disordered" evidence="6">
    <location>
        <begin position="292"/>
        <end position="404"/>
    </location>
</feature>
<gene>
    <name evidence="8" type="ORF">RHSIM_Rhsim01G0189500</name>
</gene>
<dbReference type="FunFam" id="1.10.3180.10:FF:000002">
    <property type="entry name" value="Ethylene insensitive 3-like 1"/>
    <property type="match status" value="1"/>
</dbReference>
<dbReference type="GO" id="GO:0009873">
    <property type="term" value="P:ethylene-activated signaling pathway"/>
    <property type="evidence" value="ECO:0007669"/>
    <property type="project" value="UniProtKB-KW"/>
</dbReference>
<dbReference type="SUPFAM" id="SSF116768">
    <property type="entry name" value="DNA-binding domain of EIN3-like"/>
    <property type="match status" value="1"/>
</dbReference>
<dbReference type="AlphaFoldDB" id="A0A834LXL3"/>
<dbReference type="GO" id="GO:0005634">
    <property type="term" value="C:nucleus"/>
    <property type="evidence" value="ECO:0007669"/>
    <property type="project" value="UniProtKB-SubCell"/>
</dbReference>
<evidence type="ECO:0000256" key="4">
    <source>
        <dbReference type="ARBA" id="ARBA00023125"/>
    </source>
</evidence>
<comment type="caution">
    <text evidence="8">The sequence shown here is derived from an EMBL/GenBank/DDBJ whole genome shotgun (WGS) entry which is preliminary data.</text>
</comment>
<dbReference type="GO" id="GO:0003700">
    <property type="term" value="F:DNA-binding transcription factor activity"/>
    <property type="evidence" value="ECO:0007669"/>
    <property type="project" value="InterPro"/>
</dbReference>
<dbReference type="FunFam" id="1.10.3180.10:FF:000001">
    <property type="entry name" value="Ethylene insensitive 3-like 1"/>
    <property type="match status" value="1"/>
</dbReference>
<organism evidence="8 9">
    <name type="scientific">Rhododendron simsii</name>
    <name type="common">Sims's rhododendron</name>
    <dbReference type="NCBI Taxonomy" id="118357"/>
    <lineage>
        <taxon>Eukaryota</taxon>
        <taxon>Viridiplantae</taxon>
        <taxon>Streptophyta</taxon>
        <taxon>Embryophyta</taxon>
        <taxon>Tracheophyta</taxon>
        <taxon>Spermatophyta</taxon>
        <taxon>Magnoliopsida</taxon>
        <taxon>eudicotyledons</taxon>
        <taxon>Gunneridae</taxon>
        <taxon>Pentapetalae</taxon>
        <taxon>asterids</taxon>
        <taxon>Ericales</taxon>
        <taxon>Ericaceae</taxon>
        <taxon>Ericoideae</taxon>
        <taxon>Rhodoreae</taxon>
        <taxon>Rhododendron</taxon>
    </lineage>
</organism>
<keyword evidence="5" id="KW-0539">Nucleus</keyword>
<evidence type="ECO:0000256" key="5">
    <source>
        <dbReference type="ARBA" id="ARBA00023242"/>
    </source>
</evidence>
<evidence type="ECO:0000256" key="2">
    <source>
        <dbReference type="ARBA" id="ARBA00009416"/>
    </source>
</evidence>
<dbReference type="PANTHER" id="PTHR33305">
    <property type="entry name" value="ETHYLENE INSENSITIVE 3-LIKE 2 PROTEIN"/>
    <property type="match status" value="1"/>
</dbReference>